<dbReference type="GO" id="GO:0045892">
    <property type="term" value="P:negative regulation of DNA-templated transcription"/>
    <property type="evidence" value="ECO:0007669"/>
    <property type="project" value="InterPro"/>
</dbReference>
<reference evidence="2 3" key="1">
    <citation type="submission" date="2020-06" db="EMBL/GenBank/DDBJ databases">
        <title>REHAB project genomes.</title>
        <authorList>
            <person name="Shaw L.P."/>
        </authorList>
    </citation>
    <scope>NUCLEOTIDE SEQUENCE [LARGE SCALE GENOMIC DNA]</scope>
    <source>
        <strain evidence="2 3">RHBSTW-00116</strain>
    </source>
</reference>
<dbReference type="CDD" id="cd00093">
    <property type="entry name" value="HTH_XRE"/>
    <property type="match status" value="1"/>
</dbReference>
<dbReference type="Pfam" id="PF07022">
    <property type="entry name" value="Phage_CI_repr"/>
    <property type="match status" value="1"/>
</dbReference>
<accession>A0A7W3H8M1</accession>
<dbReference type="SUPFAM" id="SSF47413">
    <property type="entry name" value="lambda repressor-like DNA-binding domains"/>
    <property type="match status" value="1"/>
</dbReference>
<protein>
    <submittedName>
        <fullName evidence="2">Helix-turn-helix domain-containing protein</fullName>
    </submittedName>
</protein>
<dbReference type="EMBL" id="JABXRI010000001">
    <property type="protein sequence ID" value="MBA8062314.1"/>
    <property type="molecule type" value="Genomic_DNA"/>
</dbReference>
<dbReference type="AlphaFoldDB" id="A0A7W3H8M1"/>
<dbReference type="Gene3D" id="1.10.260.40">
    <property type="entry name" value="lambda repressor-like DNA-binding domains"/>
    <property type="match status" value="1"/>
</dbReference>
<dbReference type="Proteomes" id="UP000591803">
    <property type="component" value="Unassembled WGS sequence"/>
</dbReference>
<dbReference type="GO" id="GO:0003677">
    <property type="term" value="F:DNA binding"/>
    <property type="evidence" value="ECO:0007669"/>
    <property type="project" value="InterPro"/>
</dbReference>
<evidence type="ECO:0000313" key="2">
    <source>
        <dbReference type="EMBL" id="MBA8062314.1"/>
    </source>
</evidence>
<dbReference type="InterPro" id="IPR001387">
    <property type="entry name" value="Cro/C1-type_HTH"/>
</dbReference>
<sequence>MGHAKESDFAFDTEGKESISTRLRKLIGKRTVRAAANHWGLSFSTLNNYLTRGTEPSLNVAIKIANIEDVSVEWLATGVASEAHSRDLKLQSNASVEADATDEASDDFDMEAHFEATRDINALTVAWQLIFEALSQEEVLQLVKLFMQIGAKGIMEKLRYDGDIDAVWNNLNTKEKEQLIRLHDQVKKGSLEADISVAETGLSSDNKKAG</sequence>
<evidence type="ECO:0000313" key="3">
    <source>
        <dbReference type="Proteomes" id="UP000591803"/>
    </source>
</evidence>
<name>A0A7W3H8M1_CITFR</name>
<proteinExistence type="predicted"/>
<dbReference type="InterPro" id="IPR010744">
    <property type="entry name" value="Phage_CI_N"/>
</dbReference>
<feature type="domain" description="HTH cro/C1-type" evidence="1">
    <location>
        <begin position="40"/>
        <end position="75"/>
    </location>
</feature>
<comment type="caution">
    <text evidence="2">The sequence shown here is derived from an EMBL/GenBank/DDBJ whole genome shotgun (WGS) entry which is preliminary data.</text>
</comment>
<evidence type="ECO:0000259" key="1">
    <source>
        <dbReference type="PROSITE" id="PS50943"/>
    </source>
</evidence>
<dbReference type="PROSITE" id="PS50943">
    <property type="entry name" value="HTH_CROC1"/>
    <property type="match status" value="1"/>
</dbReference>
<organism evidence="2 3">
    <name type="scientific">Citrobacter freundii</name>
    <dbReference type="NCBI Taxonomy" id="546"/>
    <lineage>
        <taxon>Bacteria</taxon>
        <taxon>Pseudomonadati</taxon>
        <taxon>Pseudomonadota</taxon>
        <taxon>Gammaproteobacteria</taxon>
        <taxon>Enterobacterales</taxon>
        <taxon>Enterobacteriaceae</taxon>
        <taxon>Citrobacter</taxon>
        <taxon>Citrobacter freundii complex</taxon>
    </lineage>
</organism>
<gene>
    <name evidence="2" type="ORF">HV077_07880</name>
</gene>
<dbReference type="InterPro" id="IPR010982">
    <property type="entry name" value="Lambda_DNA-bd_dom_sf"/>
</dbReference>